<evidence type="ECO:0000256" key="6">
    <source>
        <dbReference type="ARBA" id="ARBA00023136"/>
    </source>
</evidence>
<keyword evidence="5 7" id="KW-1133">Transmembrane helix</keyword>
<evidence type="ECO:0008006" key="9">
    <source>
        <dbReference type="Google" id="ProtNLM"/>
    </source>
</evidence>
<feature type="transmembrane region" description="Helical" evidence="7">
    <location>
        <begin position="12"/>
        <end position="36"/>
    </location>
</feature>
<keyword evidence="2" id="KW-0813">Transport</keyword>
<dbReference type="InterPro" id="IPR035906">
    <property type="entry name" value="MetI-like_sf"/>
</dbReference>
<dbReference type="SUPFAM" id="SSF161098">
    <property type="entry name" value="MetI-like"/>
    <property type="match status" value="1"/>
</dbReference>
<comment type="caution">
    <text evidence="8">The sequence shown here is derived from an EMBL/GenBank/DDBJ whole genome shotgun (WGS) entry which is preliminary data.</text>
</comment>
<dbReference type="EMBL" id="LAZR01060334">
    <property type="protein sequence ID" value="KKK65907.1"/>
    <property type="molecule type" value="Genomic_DNA"/>
</dbReference>
<dbReference type="PANTHER" id="PTHR43744">
    <property type="entry name" value="ABC TRANSPORTER PERMEASE PROTEIN MG189-RELATED-RELATED"/>
    <property type="match status" value="1"/>
</dbReference>
<evidence type="ECO:0000313" key="8">
    <source>
        <dbReference type="EMBL" id="KKK65907.1"/>
    </source>
</evidence>
<feature type="transmembrane region" description="Helical" evidence="7">
    <location>
        <begin position="78"/>
        <end position="98"/>
    </location>
</feature>
<dbReference type="PANTHER" id="PTHR43744:SF12">
    <property type="entry name" value="ABC TRANSPORTER PERMEASE PROTEIN MG189-RELATED"/>
    <property type="match status" value="1"/>
</dbReference>
<dbReference type="AlphaFoldDB" id="A0A0F8X9W8"/>
<feature type="transmembrane region" description="Helical" evidence="7">
    <location>
        <begin position="110"/>
        <end position="134"/>
    </location>
</feature>
<dbReference type="GO" id="GO:0005886">
    <property type="term" value="C:plasma membrane"/>
    <property type="evidence" value="ECO:0007669"/>
    <property type="project" value="UniProtKB-SubCell"/>
</dbReference>
<gene>
    <name evidence="8" type="ORF">LCGC14_2969410</name>
</gene>
<evidence type="ECO:0000256" key="4">
    <source>
        <dbReference type="ARBA" id="ARBA00022692"/>
    </source>
</evidence>
<evidence type="ECO:0000256" key="3">
    <source>
        <dbReference type="ARBA" id="ARBA00022475"/>
    </source>
</evidence>
<protein>
    <recommendedName>
        <fullName evidence="9">ABC transmembrane type-1 domain-containing protein</fullName>
    </recommendedName>
</protein>
<evidence type="ECO:0000256" key="2">
    <source>
        <dbReference type="ARBA" id="ARBA00022448"/>
    </source>
</evidence>
<organism evidence="8">
    <name type="scientific">marine sediment metagenome</name>
    <dbReference type="NCBI Taxonomy" id="412755"/>
    <lineage>
        <taxon>unclassified sequences</taxon>
        <taxon>metagenomes</taxon>
        <taxon>ecological metagenomes</taxon>
    </lineage>
</organism>
<keyword evidence="3" id="KW-1003">Cell membrane</keyword>
<sequence>MPLTKKKKEGINRVSAIVVLIILAAAFGFPFFWMVITSLKPTQEVLIYPPKILPQVLHLVNYVEAATMIPYFRYLWNTVYIAVVWTSGIIFCSTLTAYGFSRLKWKGRDIFFYIMLATMMVPFQVILIPLFVMYSKIHWVGTFKP</sequence>
<feature type="non-terminal residue" evidence="8">
    <location>
        <position position="145"/>
    </location>
</feature>
<reference evidence="8" key="1">
    <citation type="journal article" date="2015" name="Nature">
        <title>Complex archaea that bridge the gap between prokaryotes and eukaryotes.</title>
        <authorList>
            <person name="Spang A."/>
            <person name="Saw J.H."/>
            <person name="Jorgensen S.L."/>
            <person name="Zaremba-Niedzwiedzka K."/>
            <person name="Martijn J."/>
            <person name="Lind A.E."/>
            <person name="van Eijk R."/>
            <person name="Schleper C."/>
            <person name="Guy L."/>
            <person name="Ettema T.J."/>
        </authorList>
    </citation>
    <scope>NUCLEOTIDE SEQUENCE</scope>
</reference>
<keyword evidence="4 7" id="KW-0812">Transmembrane</keyword>
<dbReference type="Gene3D" id="1.10.3720.10">
    <property type="entry name" value="MetI-like"/>
    <property type="match status" value="1"/>
</dbReference>
<evidence type="ECO:0000256" key="5">
    <source>
        <dbReference type="ARBA" id="ARBA00022989"/>
    </source>
</evidence>
<name>A0A0F8X9W8_9ZZZZ</name>
<keyword evidence="6 7" id="KW-0472">Membrane</keyword>
<evidence type="ECO:0000256" key="7">
    <source>
        <dbReference type="SAM" id="Phobius"/>
    </source>
</evidence>
<comment type="subcellular location">
    <subcellularLocation>
        <location evidence="1">Cell membrane</location>
        <topology evidence="1">Multi-pass membrane protein</topology>
    </subcellularLocation>
</comment>
<accession>A0A0F8X9W8</accession>
<evidence type="ECO:0000256" key="1">
    <source>
        <dbReference type="ARBA" id="ARBA00004651"/>
    </source>
</evidence>
<proteinExistence type="predicted"/>